<dbReference type="GeneID" id="92043437"/>
<comment type="caution">
    <text evidence="2">The sequence shown here is derived from an EMBL/GenBank/DDBJ whole genome shotgun (WGS) entry which is preliminary data.</text>
</comment>
<dbReference type="EMBL" id="JAQQWN010000005">
    <property type="protein sequence ID" value="KAK8084791.1"/>
    <property type="molecule type" value="Genomic_DNA"/>
</dbReference>
<evidence type="ECO:0000256" key="1">
    <source>
        <dbReference type="SAM" id="SignalP"/>
    </source>
</evidence>
<reference evidence="2 3" key="1">
    <citation type="submission" date="2023-01" db="EMBL/GenBank/DDBJ databases">
        <title>Analysis of 21 Apiospora genomes using comparative genomics revels a genus with tremendous synthesis potential of carbohydrate active enzymes and secondary metabolites.</title>
        <authorList>
            <person name="Sorensen T."/>
        </authorList>
    </citation>
    <scope>NUCLEOTIDE SEQUENCE [LARGE SCALE GENOMIC DNA]</scope>
    <source>
        <strain evidence="2 3">CBS 114990</strain>
    </source>
</reference>
<sequence length="410" mass="46138">MSSITAASHLHSLPVDILVALLSASGSLADLHAFIRASPLLHEGPVIRDYAALSLTPPLNWYTESYCDEALEAVQRYQDLLPGRKATVGITEDQVIGIIQFQRTVQFFVDFYAATRLPVLEALGGQQPAAIAAPLSHDERQRVSQALVRYQVFARIHPEPDRRHCADVSIHSRFFGLFASWEMEQVSTAHAFVFSVQRAYAACTPRPERRLLTHKAVPVYEGEGEYFYNVLDMGLLRRKILSAAAIDAELMQKMRTYLQGEADKPGKTRCLFTVLTAGEHFPNTKRLEPLGDDAPHSFLVRQEKQEEAIKVRDALYLREDAMAPLVAGTSAGEPPFGWVDALQGLDCRRWGEDLPRCAPDAATLRRRMDVMEKVARWRWLGFVFWDEGRLDLVKASEGQFNTGWVAEVWD</sequence>
<proteinExistence type="predicted"/>
<evidence type="ECO:0000313" key="2">
    <source>
        <dbReference type="EMBL" id="KAK8084791.1"/>
    </source>
</evidence>
<protein>
    <submittedName>
        <fullName evidence="2">Subtilase</fullName>
    </submittedName>
</protein>
<keyword evidence="1" id="KW-0732">Signal</keyword>
<keyword evidence="3" id="KW-1185">Reference proteome</keyword>
<evidence type="ECO:0000313" key="3">
    <source>
        <dbReference type="Proteomes" id="UP001433268"/>
    </source>
</evidence>
<dbReference type="Proteomes" id="UP001433268">
    <property type="component" value="Unassembled WGS sequence"/>
</dbReference>
<organism evidence="2 3">
    <name type="scientific">Apiospora hydei</name>
    <dbReference type="NCBI Taxonomy" id="1337664"/>
    <lineage>
        <taxon>Eukaryota</taxon>
        <taxon>Fungi</taxon>
        <taxon>Dikarya</taxon>
        <taxon>Ascomycota</taxon>
        <taxon>Pezizomycotina</taxon>
        <taxon>Sordariomycetes</taxon>
        <taxon>Xylariomycetidae</taxon>
        <taxon>Amphisphaeriales</taxon>
        <taxon>Apiosporaceae</taxon>
        <taxon>Apiospora</taxon>
    </lineage>
</organism>
<gene>
    <name evidence="2" type="ORF">PG997_006062</name>
</gene>
<name>A0ABR1WMM3_9PEZI</name>
<dbReference type="RefSeq" id="XP_066669300.1">
    <property type="nucleotide sequence ID" value="XM_066810377.1"/>
</dbReference>
<feature type="signal peptide" evidence="1">
    <location>
        <begin position="1"/>
        <end position="29"/>
    </location>
</feature>
<feature type="chain" id="PRO_5045752090" evidence="1">
    <location>
        <begin position="30"/>
        <end position="410"/>
    </location>
</feature>
<accession>A0ABR1WMM3</accession>